<dbReference type="InterPro" id="IPR013783">
    <property type="entry name" value="Ig-like_fold"/>
</dbReference>
<dbReference type="PANTHER" id="PTHR40625:SF2">
    <property type="entry name" value="GTP-BINDING PROTEIN ESDC"/>
    <property type="match status" value="1"/>
</dbReference>
<dbReference type="OrthoDB" id="5364946at2759"/>
<feature type="compositionally biased region" description="Low complexity" evidence="1">
    <location>
        <begin position="108"/>
        <end position="135"/>
    </location>
</feature>
<dbReference type="InParanoid" id="A0A4S2MIH1"/>
<dbReference type="EMBL" id="ML220172">
    <property type="protein sequence ID" value="TGZ76583.1"/>
    <property type="molecule type" value="Genomic_DNA"/>
</dbReference>
<evidence type="ECO:0000256" key="1">
    <source>
        <dbReference type="SAM" id="MobiDB-lite"/>
    </source>
</evidence>
<dbReference type="STRING" id="341454.A0A4S2MIH1"/>
<dbReference type="SUPFAM" id="SSF81296">
    <property type="entry name" value="E set domains"/>
    <property type="match status" value="1"/>
</dbReference>
<dbReference type="InterPro" id="IPR014756">
    <property type="entry name" value="Ig_E-set"/>
</dbReference>
<organism evidence="2 3">
    <name type="scientific">Ascodesmis nigricans</name>
    <dbReference type="NCBI Taxonomy" id="341454"/>
    <lineage>
        <taxon>Eukaryota</taxon>
        <taxon>Fungi</taxon>
        <taxon>Dikarya</taxon>
        <taxon>Ascomycota</taxon>
        <taxon>Pezizomycotina</taxon>
        <taxon>Pezizomycetes</taxon>
        <taxon>Pezizales</taxon>
        <taxon>Ascodesmidaceae</taxon>
        <taxon>Ascodesmis</taxon>
    </lineage>
</organism>
<dbReference type="PANTHER" id="PTHR40625">
    <property type="entry name" value="GTP-BINDING PROTEIN ESDC-RELATED"/>
    <property type="match status" value="1"/>
</dbReference>
<sequence>MSVSPTGTTFRLRTPAHIKTCHMTGSWDNYKRRYELKPDSGAGAGWWTLTLKFGSSMPPARYWYYYILDGYFESHDPNKPTCKESTRNITLNILDYYDESRPSSAATTISISSSSSSSPSRYTSSPTSSIDSPISKRSGGVYSPSAISHSRSSSSSTHHRHSAYYPDANSRRTPSPRRRNADLPHLVHPKPRNPMGAHKLTLDTAVGGRRGYRDSTITTAATIYGSSPSSAGSTLSSCSACSGSTASSGGSPTTPLCTCVYHNGRGGCEYESDELEYSDDSCFEDEEDIRAYKYRAQQRRRTVHGKIEAEELAYRLERGLRM</sequence>
<dbReference type="Gene3D" id="2.60.40.10">
    <property type="entry name" value="Immunoglobulins"/>
    <property type="match status" value="1"/>
</dbReference>
<accession>A0A4S2MIH1</accession>
<evidence type="ECO:0008006" key="4">
    <source>
        <dbReference type="Google" id="ProtNLM"/>
    </source>
</evidence>
<feature type="region of interest" description="Disordered" evidence="1">
    <location>
        <begin position="108"/>
        <end position="198"/>
    </location>
</feature>
<proteinExistence type="predicted"/>
<name>A0A4S2MIH1_9PEZI</name>
<feature type="compositionally biased region" description="Low complexity" evidence="1">
    <location>
        <begin position="143"/>
        <end position="156"/>
    </location>
</feature>
<reference evidence="2 3" key="1">
    <citation type="submission" date="2019-04" db="EMBL/GenBank/DDBJ databases">
        <title>Comparative genomics and transcriptomics to analyze fruiting body development in filamentous ascomycetes.</title>
        <authorList>
            <consortium name="DOE Joint Genome Institute"/>
            <person name="Lutkenhaus R."/>
            <person name="Traeger S."/>
            <person name="Breuer J."/>
            <person name="Kuo A."/>
            <person name="Lipzen A."/>
            <person name="Pangilinan J."/>
            <person name="Dilworth D."/>
            <person name="Sandor L."/>
            <person name="Poggeler S."/>
            <person name="Barry K."/>
            <person name="Grigoriev I.V."/>
            <person name="Nowrousian M."/>
        </authorList>
    </citation>
    <scope>NUCLEOTIDE SEQUENCE [LARGE SCALE GENOMIC DNA]</scope>
    <source>
        <strain evidence="2 3">CBS 389.68</strain>
    </source>
</reference>
<dbReference type="AlphaFoldDB" id="A0A4S2MIH1"/>
<protein>
    <recommendedName>
        <fullName evidence="4">AMP-activated protein kinase glycogen-binding domain-containing protein</fullName>
    </recommendedName>
</protein>
<dbReference type="CDD" id="cd02859">
    <property type="entry name" value="E_set_AMPKbeta_like_N"/>
    <property type="match status" value="1"/>
</dbReference>
<dbReference type="Proteomes" id="UP000298138">
    <property type="component" value="Unassembled WGS sequence"/>
</dbReference>
<evidence type="ECO:0000313" key="2">
    <source>
        <dbReference type="EMBL" id="TGZ76583.1"/>
    </source>
</evidence>
<gene>
    <name evidence="2" type="ORF">EX30DRAFT_344753</name>
</gene>
<keyword evidence="3" id="KW-1185">Reference proteome</keyword>
<evidence type="ECO:0000313" key="3">
    <source>
        <dbReference type="Proteomes" id="UP000298138"/>
    </source>
</evidence>